<keyword evidence="3" id="KW-1185">Reference proteome</keyword>
<dbReference type="CDD" id="cd00093">
    <property type="entry name" value="HTH_XRE"/>
    <property type="match status" value="1"/>
</dbReference>
<dbReference type="PANTHER" id="PTHR35010">
    <property type="entry name" value="BLL4672 PROTEIN-RELATED"/>
    <property type="match status" value="1"/>
</dbReference>
<sequence length="250" mass="29307">MPGFTARYGRRRKHGLTQPEVADLVGVSLRWYSMLETGKAAPYSNDFLERVCRILLLDDDERHALYVYAVHREPAPRPRPDTSSIDPYLADYVRQHEMPAYISDLAWDLRIYNHAALKQWRWMAYGINIMIWVLTYPEARMQLIDWENAWAKPMAAQLRMAANKNPDHQRLAEVVREIRESDEDARRIYDEDVTSYTHPDGSHRRIYLPHHHDREFEVVWLGFTPLRDPTMRFIVSVPADSQPTGLPPAL</sequence>
<dbReference type="EMBL" id="BNBD01000011">
    <property type="protein sequence ID" value="GHF61230.1"/>
    <property type="molecule type" value="Genomic_DNA"/>
</dbReference>
<comment type="caution">
    <text evidence="2">The sequence shown here is derived from an EMBL/GenBank/DDBJ whole genome shotgun (WGS) entry which is preliminary data.</text>
</comment>
<dbReference type="AlphaFoldDB" id="A0A919B864"/>
<name>A0A919B864_9ACTN</name>
<gene>
    <name evidence="2" type="ORF">GCM10010218_48470</name>
</gene>
<dbReference type="Proteomes" id="UP000638313">
    <property type="component" value="Unassembled WGS sequence"/>
</dbReference>
<dbReference type="Gene3D" id="1.10.260.40">
    <property type="entry name" value="lambda repressor-like DNA-binding domains"/>
    <property type="match status" value="1"/>
</dbReference>
<dbReference type="PROSITE" id="PS50943">
    <property type="entry name" value="HTH_CROC1"/>
    <property type="match status" value="1"/>
</dbReference>
<protein>
    <recommendedName>
        <fullName evidence="1">HTH cro/C1-type domain-containing protein</fullName>
    </recommendedName>
</protein>
<reference evidence="2" key="2">
    <citation type="submission" date="2020-09" db="EMBL/GenBank/DDBJ databases">
        <authorList>
            <person name="Sun Q."/>
            <person name="Ohkuma M."/>
        </authorList>
    </citation>
    <scope>NUCLEOTIDE SEQUENCE</scope>
    <source>
        <strain evidence="2">JCM 4059</strain>
    </source>
</reference>
<dbReference type="SMART" id="SM00530">
    <property type="entry name" value="HTH_XRE"/>
    <property type="match status" value="1"/>
</dbReference>
<reference evidence="2" key="1">
    <citation type="journal article" date="2014" name="Int. J. Syst. Evol. Microbiol.">
        <title>Complete genome sequence of Corynebacterium casei LMG S-19264T (=DSM 44701T), isolated from a smear-ripened cheese.</title>
        <authorList>
            <consortium name="US DOE Joint Genome Institute (JGI-PGF)"/>
            <person name="Walter F."/>
            <person name="Albersmeier A."/>
            <person name="Kalinowski J."/>
            <person name="Ruckert C."/>
        </authorList>
    </citation>
    <scope>NUCLEOTIDE SEQUENCE</scope>
    <source>
        <strain evidence="2">JCM 4059</strain>
    </source>
</reference>
<dbReference type="GO" id="GO:0003677">
    <property type="term" value="F:DNA binding"/>
    <property type="evidence" value="ECO:0007669"/>
    <property type="project" value="InterPro"/>
</dbReference>
<dbReference type="InterPro" id="IPR010982">
    <property type="entry name" value="Lambda_DNA-bd_dom_sf"/>
</dbReference>
<dbReference type="Gene3D" id="3.30.450.180">
    <property type="match status" value="1"/>
</dbReference>
<dbReference type="Pfam" id="PF17765">
    <property type="entry name" value="MLTR_LBD"/>
    <property type="match status" value="1"/>
</dbReference>
<dbReference type="PANTHER" id="PTHR35010:SF2">
    <property type="entry name" value="BLL4672 PROTEIN"/>
    <property type="match status" value="1"/>
</dbReference>
<dbReference type="SUPFAM" id="SSF47413">
    <property type="entry name" value="lambda repressor-like DNA-binding domains"/>
    <property type="match status" value="1"/>
</dbReference>
<proteinExistence type="predicted"/>
<feature type="domain" description="HTH cro/C1-type" evidence="1">
    <location>
        <begin position="11"/>
        <end position="62"/>
    </location>
</feature>
<accession>A0A919B864</accession>
<dbReference type="InterPro" id="IPR001387">
    <property type="entry name" value="Cro/C1-type_HTH"/>
</dbReference>
<evidence type="ECO:0000313" key="2">
    <source>
        <dbReference type="EMBL" id="GHF61230.1"/>
    </source>
</evidence>
<dbReference type="InterPro" id="IPR041413">
    <property type="entry name" value="MLTR_LBD"/>
</dbReference>
<evidence type="ECO:0000313" key="3">
    <source>
        <dbReference type="Proteomes" id="UP000638313"/>
    </source>
</evidence>
<dbReference type="Pfam" id="PF13560">
    <property type="entry name" value="HTH_31"/>
    <property type="match status" value="1"/>
</dbReference>
<organism evidence="2 3">
    <name type="scientific">Streptomyces mashuensis</name>
    <dbReference type="NCBI Taxonomy" id="33904"/>
    <lineage>
        <taxon>Bacteria</taxon>
        <taxon>Bacillati</taxon>
        <taxon>Actinomycetota</taxon>
        <taxon>Actinomycetes</taxon>
        <taxon>Kitasatosporales</taxon>
        <taxon>Streptomycetaceae</taxon>
        <taxon>Streptomyces</taxon>
    </lineage>
</organism>
<evidence type="ECO:0000259" key="1">
    <source>
        <dbReference type="PROSITE" id="PS50943"/>
    </source>
</evidence>